<organism evidence="3 4">
    <name type="scientific">Mycoplasmopsis agassizii</name>
    <dbReference type="NCBI Taxonomy" id="33922"/>
    <lineage>
        <taxon>Bacteria</taxon>
        <taxon>Bacillati</taxon>
        <taxon>Mycoplasmatota</taxon>
        <taxon>Mycoplasmoidales</taxon>
        <taxon>Metamycoplasmataceae</taxon>
        <taxon>Mycoplasmopsis</taxon>
    </lineage>
</organism>
<protein>
    <recommendedName>
        <fullName evidence="5">Phosphoesterase</fullName>
    </recommendedName>
</protein>
<dbReference type="Gene3D" id="3.90.1640.10">
    <property type="entry name" value="inorganic pyrophosphatase (n-terminal core)"/>
    <property type="match status" value="1"/>
</dbReference>
<dbReference type="PANTHER" id="PTHR47618:SF1">
    <property type="entry name" value="BIFUNCTIONAL OLIGORIBONUCLEASE AND PAP PHOSPHATASE NRNA"/>
    <property type="match status" value="1"/>
</dbReference>
<dbReference type="PANTHER" id="PTHR47618">
    <property type="entry name" value="BIFUNCTIONAL OLIGORIBONUCLEASE AND PAP PHOSPHATASE NRNA"/>
    <property type="match status" value="1"/>
</dbReference>
<accession>A0A269TK73</accession>
<dbReference type="OrthoDB" id="9803668at2"/>
<evidence type="ECO:0000313" key="4">
    <source>
        <dbReference type="Proteomes" id="UP000216943"/>
    </source>
</evidence>
<dbReference type="InterPro" id="IPR051319">
    <property type="entry name" value="Oligoribo/pAp-PDE_c-di-AMP_PDE"/>
</dbReference>
<evidence type="ECO:0000259" key="2">
    <source>
        <dbReference type="Pfam" id="PF02272"/>
    </source>
</evidence>
<dbReference type="InterPro" id="IPR038763">
    <property type="entry name" value="DHH_sf"/>
</dbReference>
<dbReference type="InterPro" id="IPR001667">
    <property type="entry name" value="DDH_dom"/>
</dbReference>
<dbReference type="Gene3D" id="3.10.310.30">
    <property type="match status" value="1"/>
</dbReference>
<name>A0A269TK73_9BACT</name>
<evidence type="ECO:0000313" key="3">
    <source>
        <dbReference type="EMBL" id="PAK21466.1"/>
    </source>
</evidence>
<dbReference type="AlphaFoldDB" id="A0A269TK73"/>
<dbReference type="InterPro" id="IPR003156">
    <property type="entry name" value="DHHA1_dom"/>
</dbReference>
<evidence type="ECO:0000259" key="1">
    <source>
        <dbReference type="Pfam" id="PF01368"/>
    </source>
</evidence>
<sequence>MNQNNSTRIIGSIQEIDQVIKNYEEIAIFHHIRPDGDCLGSQAGLAELLKLNYRNKKIYIIGNAYDAYPWMEWKFNDISEIKDPKKALAITVDVSQKERIELGEYFTSDYFHAIARIDHHEVNHDEKFIASYIDPDAAAAGEQITLIAKTLNWKINSKAAKYLYLSITTDSNRFAYSGNRFETLELGAWLLRQDFNVKELYDNLAKKTLKSSRLSGHILENAITLDKIIYFELNQETLKKYDITSDIAIRFTNTVANIDDYEVWFSLVQNEDLKTWKLEMRSKNVATHEIAKRFKGGGHKNASGATLDDIENQKPELIKLLQEEIKKQG</sequence>
<dbReference type="Pfam" id="PF01368">
    <property type="entry name" value="DHH"/>
    <property type="match status" value="1"/>
</dbReference>
<dbReference type="GO" id="GO:0003676">
    <property type="term" value="F:nucleic acid binding"/>
    <property type="evidence" value="ECO:0007669"/>
    <property type="project" value="InterPro"/>
</dbReference>
<dbReference type="EMBL" id="NQNY01000004">
    <property type="protein sequence ID" value="PAK21466.1"/>
    <property type="molecule type" value="Genomic_DNA"/>
</dbReference>
<feature type="domain" description="DHHA1" evidence="2">
    <location>
        <begin position="240"/>
        <end position="327"/>
    </location>
</feature>
<gene>
    <name evidence="3" type="ORF">CJJ23_01585</name>
</gene>
<evidence type="ECO:0008006" key="5">
    <source>
        <dbReference type="Google" id="ProtNLM"/>
    </source>
</evidence>
<dbReference type="SUPFAM" id="SSF64182">
    <property type="entry name" value="DHH phosphoesterases"/>
    <property type="match status" value="1"/>
</dbReference>
<proteinExistence type="predicted"/>
<dbReference type="Proteomes" id="UP000216943">
    <property type="component" value="Unassembled WGS sequence"/>
</dbReference>
<dbReference type="Pfam" id="PF02272">
    <property type="entry name" value="DHHA1"/>
    <property type="match status" value="1"/>
</dbReference>
<reference evidence="4" key="1">
    <citation type="submission" date="2017-08" db="EMBL/GenBank/DDBJ databases">
        <authorList>
            <person name="Alvarez-Ponce D."/>
            <person name="Weitzman C.L."/>
            <person name="Tillett R.L."/>
            <person name="Sandmeier F.C."/>
            <person name="Tracy C.R."/>
        </authorList>
    </citation>
    <scope>NUCLEOTIDE SEQUENCE [LARGE SCALE GENOMIC DNA]</scope>
    <source>
        <strain evidence="4">723</strain>
    </source>
</reference>
<comment type="caution">
    <text evidence="3">The sequence shown here is derived from an EMBL/GenBank/DDBJ whole genome shotgun (WGS) entry which is preliminary data.</text>
</comment>
<feature type="domain" description="DDH" evidence="1">
    <location>
        <begin position="26"/>
        <end position="167"/>
    </location>
</feature>